<dbReference type="Pfam" id="PF07007">
    <property type="entry name" value="LprI"/>
    <property type="match status" value="1"/>
</dbReference>
<dbReference type="InterPro" id="IPR052755">
    <property type="entry name" value="Lysozyme_Inhibitor_LprI"/>
</dbReference>
<feature type="chain" id="PRO_5009788077" evidence="5">
    <location>
        <begin position="24"/>
        <end position="203"/>
    </location>
</feature>
<gene>
    <name evidence="8" type="ORF">LA5096_04766</name>
</gene>
<dbReference type="Proteomes" id="UP000049983">
    <property type="component" value="Unassembled WGS sequence"/>
</dbReference>
<dbReference type="PANTHER" id="PTHR37549">
    <property type="entry name" value="LIPOPROTEIN LPRI"/>
    <property type="match status" value="1"/>
</dbReference>
<evidence type="ECO:0000256" key="4">
    <source>
        <dbReference type="ARBA" id="ARBA00023288"/>
    </source>
</evidence>
<dbReference type="AlphaFoldDB" id="A0A0M7AMX0"/>
<dbReference type="GO" id="GO:0005576">
    <property type="term" value="C:extracellular region"/>
    <property type="evidence" value="ECO:0007669"/>
    <property type="project" value="TreeGrafter"/>
</dbReference>
<dbReference type="PANTHER" id="PTHR37549:SF1">
    <property type="entry name" value="LIPOPROTEIN LPRI"/>
    <property type="match status" value="1"/>
</dbReference>
<dbReference type="OrthoDB" id="5565855at2"/>
<evidence type="ECO:0000259" key="7">
    <source>
        <dbReference type="Pfam" id="PF09864"/>
    </source>
</evidence>
<reference evidence="9" key="1">
    <citation type="submission" date="2015-07" db="EMBL/GenBank/DDBJ databases">
        <authorList>
            <person name="Rodrigo-Torres Lidia"/>
            <person name="Arahal R.David."/>
        </authorList>
    </citation>
    <scope>NUCLEOTIDE SEQUENCE [LARGE SCALE GENOMIC DNA]</scope>
    <source>
        <strain evidence="9">CECT 5096</strain>
    </source>
</reference>
<dbReference type="STRING" id="311410.LA5095_03484"/>
<dbReference type="RefSeq" id="WP_055117189.1">
    <property type="nucleotide sequence ID" value="NZ_CXWA01000004.1"/>
</dbReference>
<evidence type="ECO:0000313" key="8">
    <source>
        <dbReference type="EMBL" id="CTQ76488.1"/>
    </source>
</evidence>
<organism evidence="8 9">
    <name type="scientific">Roseibium album</name>
    <dbReference type="NCBI Taxonomy" id="311410"/>
    <lineage>
        <taxon>Bacteria</taxon>
        <taxon>Pseudomonadati</taxon>
        <taxon>Pseudomonadota</taxon>
        <taxon>Alphaproteobacteria</taxon>
        <taxon>Hyphomicrobiales</taxon>
        <taxon>Stappiaceae</taxon>
        <taxon>Roseibium</taxon>
    </lineage>
</organism>
<dbReference type="InterPro" id="IPR018660">
    <property type="entry name" value="MliC"/>
</dbReference>
<evidence type="ECO:0000256" key="1">
    <source>
        <dbReference type="ARBA" id="ARBA00022729"/>
    </source>
</evidence>
<dbReference type="EMBL" id="CXWC01000013">
    <property type="protein sequence ID" value="CTQ76488.1"/>
    <property type="molecule type" value="Genomic_DNA"/>
</dbReference>
<feature type="domain" description="C-type lysozyme inhibitor" evidence="7">
    <location>
        <begin position="128"/>
        <end position="194"/>
    </location>
</feature>
<keyword evidence="1 5" id="KW-0732">Signal</keyword>
<evidence type="ECO:0000256" key="5">
    <source>
        <dbReference type="SAM" id="SignalP"/>
    </source>
</evidence>
<evidence type="ECO:0000259" key="6">
    <source>
        <dbReference type="Pfam" id="PF07007"/>
    </source>
</evidence>
<dbReference type="GeneID" id="97672047"/>
<dbReference type="InterPro" id="IPR036328">
    <property type="entry name" value="MliC_sf"/>
</dbReference>
<feature type="signal peptide" evidence="5">
    <location>
        <begin position="1"/>
        <end position="23"/>
    </location>
</feature>
<feature type="domain" description="Lysozyme inhibitor LprI-like N-terminal" evidence="6">
    <location>
        <begin position="30"/>
        <end position="113"/>
    </location>
</feature>
<dbReference type="Gene3D" id="1.20.1270.180">
    <property type="match status" value="1"/>
</dbReference>
<evidence type="ECO:0000256" key="3">
    <source>
        <dbReference type="ARBA" id="ARBA00023139"/>
    </source>
</evidence>
<keyword evidence="2" id="KW-0472">Membrane</keyword>
<keyword evidence="4" id="KW-0449">Lipoprotein</keyword>
<sequence length="203" mass="22355">MRFVILPGTLLVSWFFAIGFSFAADPAFDCSKAESSAEELICSNDDLAGLDQDLARVYKDAVAAVETYADKDEALADLKAFQRGWVKGRDDCWKADSELACIKATYERRIAELTTRYGLIEGQKPVFYTCNGNPADEIVATFFPTTPPSARLERGDTTEIVVEGPTGSGARYVGDFGILFWIKGDEAMVEWPQGTSFDCKVRS</sequence>
<proteinExistence type="predicted"/>
<name>A0A0M7AMX0_9HYPH</name>
<dbReference type="Pfam" id="PF09864">
    <property type="entry name" value="MliC"/>
    <property type="match status" value="1"/>
</dbReference>
<protein>
    <submittedName>
        <fullName evidence="8">Membrane-bound lysozyme-inhibitor of c-type lysozyme</fullName>
    </submittedName>
</protein>
<evidence type="ECO:0000313" key="9">
    <source>
        <dbReference type="Proteomes" id="UP000049983"/>
    </source>
</evidence>
<evidence type="ECO:0000256" key="2">
    <source>
        <dbReference type="ARBA" id="ARBA00023136"/>
    </source>
</evidence>
<accession>A0A0M7AMX0</accession>
<dbReference type="SUPFAM" id="SSF141488">
    <property type="entry name" value="YdhA-like"/>
    <property type="match status" value="1"/>
</dbReference>
<dbReference type="Gene3D" id="2.40.128.200">
    <property type="match status" value="1"/>
</dbReference>
<keyword evidence="9" id="KW-1185">Reference proteome</keyword>
<keyword evidence="3" id="KW-0564">Palmitate</keyword>
<dbReference type="InterPro" id="IPR009739">
    <property type="entry name" value="LprI-like_N"/>
</dbReference>